<evidence type="ECO:0000256" key="4">
    <source>
        <dbReference type="ARBA" id="ARBA00048574"/>
    </source>
</evidence>
<reference evidence="5 6" key="1">
    <citation type="submission" date="2015-10" db="EMBL/GenBank/DDBJ databases">
        <title>Erysipelothrix larvae sp. LV19 isolated from the larval gut of the rhinoceros beetle, Trypoxylus dichotomus.</title>
        <authorList>
            <person name="Lim S."/>
            <person name="Kim B.-C."/>
        </authorList>
    </citation>
    <scope>NUCLEOTIDE SEQUENCE [LARGE SCALE GENOMIC DNA]</scope>
    <source>
        <strain evidence="5 6">LV19</strain>
    </source>
</reference>
<name>A0A0X8H194_9FIRM</name>
<dbReference type="EC" id="2.7.7.61" evidence="1"/>
<dbReference type="KEGG" id="erl:AOC36_09210"/>
<dbReference type="OrthoDB" id="3196716at2"/>
<evidence type="ECO:0000256" key="3">
    <source>
        <dbReference type="ARBA" id="ARBA00022695"/>
    </source>
</evidence>
<keyword evidence="6" id="KW-1185">Reference proteome</keyword>
<dbReference type="Proteomes" id="UP000063781">
    <property type="component" value="Chromosome"/>
</dbReference>
<dbReference type="AlphaFoldDB" id="A0A0X8H194"/>
<sequence length="194" mass="21914">MNNLEISLKQAFSVGEVSTLDAILDHREKRRSFQIKLGQTYPGCVIISYKCNIPGPIKNNAVITQIFNVGHTRILTTLQTVSWHMVYHKTINLPTGLDGFYVVKEAHMKEVKSAMVQLEETDTLGRLFDIDVLTYENNALHSQSRTALGFSPRKCLICDHEAKACGRSRKHSVSELHDTIIKYLIKERGAESID</sequence>
<dbReference type="EMBL" id="CP013213">
    <property type="protein sequence ID" value="AMC94160.1"/>
    <property type="molecule type" value="Genomic_DNA"/>
</dbReference>
<dbReference type="GO" id="GO:0050519">
    <property type="term" value="F:holo-citrate lyase synthase activity"/>
    <property type="evidence" value="ECO:0007669"/>
    <property type="project" value="UniProtKB-EC"/>
</dbReference>
<protein>
    <recommendedName>
        <fullName evidence="1">citrate lyase holo-[acyl-carrier protein] synthase</fullName>
        <ecNumber evidence="1">2.7.7.61</ecNumber>
    </recommendedName>
</protein>
<comment type="catalytic activity">
    <reaction evidence="4">
        <text>apo-[citrate lyase ACP] + 2'-(5''-triphospho-alpha-D-ribosyl)-3'-dephospho-CoA = holo-[citrate lyase ACP] + diphosphate</text>
        <dbReference type="Rhea" id="RHEA:16333"/>
        <dbReference type="Rhea" id="RHEA-COMP:10157"/>
        <dbReference type="Rhea" id="RHEA-COMP:10158"/>
        <dbReference type="ChEBI" id="CHEBI:29999"/>
        <dbReference type="ChEBI" id="CHEBI:33019"/>
        <dbReference type="ChEBI" id="CHEBI:61378"/>
        <dbReference type="ChEBI" id="CHEBI:82683"/>
        <dbReference type="EC" id="2.7.7.61"/>
    </reaction>
</comment>
<evidence type="ECO:0000313" key="5">
    <source>
        <dbReference type="EMBL" id="AMC94160.1"/>
    </source>
</evidence>
<dbReference type="Pfam" id="PF03802">
    <property type="entry name" value="CitX"/>
    <property type="match status" value="1"/>
</dbReference>
<dbReference type="RefSeq" id="WP_067633580.1">
    <property type="nucleotide sequence ID" value="NZ_CP013213.1"/>
</dbReference>
<evidence type="ECO:0000256" key="2">
    <source>
        <dbReference type="ARBA" id="ARBA00022679"/>
    </source>
</evidence>
<dbReference type="InterPro" id="IPR005551">
    <property type="entry name" value="CitX"/>
</dbReference>
<dbReference type="NCBIfam" id="TIGR03124">
    <property type="entry name" value="citrate_citX"/>
    <property type="match status" value="1"/>
</dbReference>
<gene>
    <name evidence="5" type="ORF">AOC36_09210</name>
</gene>
<keyword evidence="2" id="KW-0808">Transferase</keyword>
<dbReference type="STRING" id="1514105.AOC36_09210"/>
<organism evidence="5 6">
    <name type="scientific">Erysipelothrix larvae</name>
    <dbReference type="NCBI Taxonomy" id="1514105"/>
    <lineage>
        <taxon>Bacteria</taxon>
        <taxon>Bacillati</taxon>
        <taxon>Bacillota</taxon>
        <taxon>Erysipelotrichia</taxon>
        <taxon>Erysipelotrichales</taxon>
        <taxon>Erysipelotrichaceae</taxon>
        <taxon>Erysipelothrix</taxon>
    </lineage>
</organism>
<proteinExistence type="predicted"/>
<evidence type="ECO:0000256" key="1">
    <source>
        <dbReference type="ARBA" id="ARBA00012524"/>
    </source>
</evidence>
<accession>A0A0X8H194</accession>
<evidence type="ECO:0000313" key="6">
    <source>
        <dbReference type="Proteomes" id="UP000063781"/>
    </source>
</evidence>
<dbReference type="GO" id="GO:0051191">
    <property type="term" value="P:prosthetic group biosynthetic process"/>
    <property type="evidence" value="ECO:0007669"/>
    <property type="project" value="InterPro"/>
</dbReference>
<keyword evidence="3" id="KW-0548">Nucleotidyltransferase</keyword>